<proteinExistence type="predicted"/>
<reference evidence="2" key="4">
    <citation type="submission" date="2019-03" db="UniProtKB">
        <authorList>
            <consortium name="EnsemblPlants"/>
        </authorList>
    </citation>
    <scope>IDENTIFICATION</scope>
</reference>
<dbReference type="AlphaFoldDB" id="A0A453MPD5"/>
<reference evidence="3" key="2">
    <citation type="journal article" date="2017" name="Nat. Plants">
        <title>The Aegilops tauschii genome reveals multiple impacts of transposons.</title>
        <authorList>
            <person name="Zhao G."/>
            <person name="Zou C."/>
            <person name="Li K."/>
            <person name="Wang K."/>
            <person name="Li T."/>
            <person name="Gao L."/>
            <person name="Zhang X."/>
            <person name="Wang H."/>
            <person name="Yang Z."/>
            <person name="Liu X."/>
            <person name="Jiang W."/>
            <person name="Mao L."/>
            <person name="Kong X."/>
            <person name="Jiao Y."/>
            <person name="Jia J."/>
        </authorList>
    </citation>
    <scope>NUCLEOTIDE SEQUENCE [LARGE SCALE GENOMIC DNA]</scope>
    <source>
        <strain evidence="3">cv. AL8/78</strain>
    </source>
</reference>
<keyword evidence="1" id="KW-0732">Signal</keyword>
<reference evidence="2" key="5">
    <citation type="journal article" date="2021" name="G3 (Bethesda)">
        <title>Aegilops tauschii genome assembly Aet v5.0 features greater sequence contiguity and improved annotation.</title>
        <authorList>
            <person name="Wang L."/>
            <person name="Zhu T."/>
            <person name="Rodriguez J.C."/>
            <person name="Deal K.R."/>
            <person name="Dubcovsky J."/>
            <person name="McGuire P.E."/>
            <person name="Lux T."/>
            <person name="Spannagl M."/>
            <person name="Mayer K.F.X."/>
            <person name="Baldrich P."/>
            <person name="Meyers B.C."/>
            <person name="Huo N."/>
            <person name="Gu Y.Q."/>
            <person name="Zhou H."/>
            <person name="Devos K.M."/>
            <person name="Bennetzen J.L."/>
            <person name="Unver T."/>
            <person name="Budak H."/>
            <person name="Gulick P.J."/>
            <person name="Galiba G."/>
            <person name="Kalapos B."/>
            <person name="Nelson D.R."/>
            <person name="Li P."/>
            <person name="You F.M."/>
            <person name="Luo M.C."/>
            <person name="Dvorak J."/>
        </authorList>
    </citation>
    <scope>NUCLEOTIDE SEQUENCE [LARGE SCALE GENOMIC DNA]</scope>
    <source>
        <strain evidence="2">cv. AL8/78</strain>
    </source>
</reference>
<dbReference type="Gramene" id="AET6Gv20015400.2">
    <property type="protein sequence ID" value="AET6Gv20015400.2"/>
    <property type="gene ID" value="AET6Gv20015400"/>
</dbReference>
<dbReference type="RefSeq" id="XP_020160584.1">
    <property type="nucleotide sequence ID" value="XM_020304995.4"/>
</dbReference>
<evidence type="ECO:0000313" key="2">
    <source>
        <dbReference type="EnsemblPlants" id="AET6Gv20015400.2"/>
    </source>
</evidence>
<accession>A0A453MPD5</accession>
<evidence type="ECO:0000256" key="1">
    <source>
        <dbReference type="SAM" id="SignalP"/>
    </source>
</evidence>
<feature type="signal peptide" evidence="1">
    <location>
        <begin position="1"/>
        <end position="31"/>
    </location>
</feature>
<evidence type="ECO:0000313" key="3">
    <source>
        <dbReference type="Proteomes" id="UP000015105"/>
    </source>
</evidence>
<dbReference type="OrthoDB" id="649098at2759"/>
<dbReference type="KEGG" id="ats:109745880"/>
<dbReference type="GeneID" id="109745880"/>
<dbReference type="EnsemblPlants" id="AET6Gv20015400.2">
    <property type="protein sequence ID" value="AET6Gv20015400.2"/>
    <property type="gene ID" value="AET6Gv20015400"/>
</dbReference>
<sequence length="447" mass="48285">MVAMGMGSTKRGVVWCAGLLVTGLLLVAAEADFCSEDCRGKTDFLGRARRCRSQLEVARPTNCVALCHGKPNFMACCNRHRYARRVTPHLQRRAGRESTTHEEEARGGAVGVLKAPAPAPCEVVCRDRVGWVEYERCLDRCRWGAFVRRALLHLKLAGRQSATHEEARGGGRGEAHILTAMAARLSDPCQDMCHNHKHYDWCVRRCRFGPHLRLAGGGGESEEASGGGVDVLTATAAAAAADPRICEDFCRNWPAPEHDWCLDFCLAGDYVQRAPLHLKLAGGESTTEEEEGEGSGGAVDVPQAAAAAAAAQVQHEAVAGTQPMKNTDPCDDYCMEQTRYFPRPGQFFDCVEECHAGHGRLAGDGRNVIPAAAAQHEAAAGAQPANTDPCEAYCKWHARDFPAKYTACVRQCQSGGHPGDGARVKQERHKKVGEVHLGRGTGKIAIQ</sequence>
<protein>
    <submittedName>
        <fullName evidence="2">Uncharacterized protein</fullName>
    </submittedName>
</protein>
<reference evidence="2" key="3">
    <citation type="journal article" date="2017" name="Nature">
        <title>Genome sequence of the progenitor of the wheat D genome Aegilops tauschii.</title>
        <authorList>
            <person name="Luo M.C."/>
            <person name="Gu Y.Q."/>
            <person name="Puiu D."/>
            <person name="Wang H."/>
            <person name="Twardziok S.O."/>
            <person name="Deal K.R."/>
            <person name="Huo N."/>
            <person name="Zhu T."/>
            <person name="Wang L."/>
            <person name="Wang Y."/>
            <person name="McGuire P.E."/>
            <person name="Liu S."/>
            <person name="Long H."/>
            <person name="Ramasamy R.K."/>
            <person name="Rodriguez J.C."/>
            <person name="Van S.L."/>
            <person name="Yuan L."/>
            <person name="Wang Z."/>
            <person name="Xia Z."/>
            <person name="Xiao L."/>
            <person name="Anderson O.D."/>
            <person name="Ouyang S."/>
            <person name="Liang Y."/>
            <person name="Zimin A.V."/>
            <person name="Pertea G."/>
            <person name="Qi P."/>
            <person name="Bennetzen J.L."/>
            <person name="Dai X."/>
            <person name="Dawson M.W."/>
            <person name="Muller H.G."/>
            <person name="Kugler K."/>
            <person name="Rivarola-Duarte L."/>
            <person name="Spannagl M."/>
            <person name="Mayer K.F.X."/>
            <person name="Lu F.H."/>
            <person name="Bevan M.W."/>
            <person name="Leroy P."/>
            <person name="Li P."/>
            <person name="You F.M."/>
            <person name="Sun Q."/>
            <person name="Liu Z."/>
            <person name="Lyons E."/>
            <person name="Wicker T."/>
            <person name="Salzberg S.L."/>
            <person name="Devos K.M."/>
            <person name="Dvorak J."/>
        </authorList>
    </citation>
    <scope>NUCLEOTIDE SEQUENCE [LARGE SCALE GENOMIC DNA]</scope>
    <source>
        <strain evidence="2">cv. AL8/78</strain>
    </source>
</reference>
<reference evidence="3" key="1">
    <citation type="journal article" date="2014" name="Science">
        <title>Ancient hybridizations among the ancestral genomes of bread wheat.</title>
        <authorList>
            <consortium name="International Wheat Genome Sequencing Consortium,"/>
            <person name="Marcussen T."/>
            <person name="Sandve S.R."/>
            <person name="Heier L."/>
            <person name="Spannagl M."/>
            <person name="Pfeifer M."/>
            <person name="Jakobsen K.S."/>
            <person name="Wulff B.B."/>
            <person name="Steuernagel B."/>
            <person name="Mayer K.F."/>
            <person name="Olsen O.A."/>
        </authorList>
    </citation>
    <scope>NUCLEOTIDE SEQUENCE [LARGE SCALE GENOMIC DNA]</scope>
    <source>
        <strain evidence="3">cv. AL8/78</strain>
    </source>
</reference>
<name>A0A453MPD5_AEGTS</name>
<feature type="chain" id="PRO_5019223801" evidence="1">
    <location>
        <begin position="32"/>
        <end position="447"/>
    </location>
</feature>
<dbReference type="Proteomes" id="UP000015105">
    <property type="component" value="Chromosome 6D"/>
</dbReference>
<keyword evidence="3" id="KW-1185">Reference proteome</keyword>
<organism evidence="2 3">
    <name type="scientific">Aegilops tauschii subsp. strangulata</name>
    <name type="common">Goatgrass</name>
    <dbReference type="NCBI Taxonomy" id="200361"/>
    <lineage>
        <taxon>Eukaryota</taxon>
        <taxon>Viridiplantae</taxon>
        <taxon>Streptophyta</taxon>
        <taxon>Embryophyta</taxon>
        <taxon>Tracheophyta</taxon>
        <taxon>Spermatophyta</taxon>
        <taxon>Magnoliopsida</taxon>
        <taxon>Liliopsida</taxon>
        <taxon>Poales</taxon>
        <taxon>Poaceae</taxon>
        <taxon>BOP clade</taxon>
        <taxon>Pooideae</taxon>
        <taxon>Triticodae</taxon>
        <taxon>Triticeae</taxon>
        <taxon>Triticinae</taxon>
        <taxon>Aegilops</taxon>
    </lineage>
</organism>